<keyword evidence="2" id="KW-1185">Reference proteome</keyword>
<name>A0AAD2I225_9AGAR</name>
<reference evidence="1" key="1">
    <citation type="submission" date="2023-11" db="EMBL/GenBank/DDBJ databases">
        <authorList>
            <person name="De Vega J J."/>
            <person name="De Vega J J."/>
        </authorList>
    </citation>
    <scope>NUCLEOTIDE SEQUENCE</scope>
</reference>
<accession>A0AAD2I225</accession>
<dbReference type="EMBL" id="CAVNYO010000483">
    <property type="protein sequence ID" value="CAK5285018.1"/>
    <property type="molecule type" value="Genomic_DNA"/>
</dbReference>
<organism evidence="1 2">
    <name type="scientific">Mycena citricolor</name>
    <dbReference type="NCBI Taxonomy" id="2018698"/>
    <lineage>
        <taxon>Eukaryota</taxon>
        <taxon>Fungi</taxon>
        <taxon>Dikarya</taxon>
        <taxon>Basidiomycota</taxon>
        <taxon>Agaricomycotina</taxon>
        <taxon>Agaricomycetes</taxon>
        <taxon>Agaricomycetidae</taxon>
        <taxon>Agaricales</taxon>
        <taxon>Marasmiineae</taxon>
        <taxon>Mycenaceae</taxon>
        <taxon>Mycena</taxon>
    </lineage>
</organism>
<gene>
    <name evidence="1" type="ORF">MYCIT1_LOCUS38636</name>
</gene>
<comment type="caution">
    <text evidence="1">The sequence shown here is derived from an EMBL/GenBank/DDBJ whole genome shotgun (WGS) entry which is preliminary data.</text>
</comment>
<evidence type="ECO:0000313" key="1">
    <source>
        <dbReference type="EMBL" id="CAK5285018.1"/>
    </source>
</evidence>
<protein>
    <submittedName>
        <fullName evidence="1">Uncharacterized protein</fullName>
    </submittedName>
</protein>
<dbReference type="Proteomes" id="UP001295794">
    <property type="component" value="Unassembled WGS sequence"/>
</dbReference>
<evidence type="ECO:0000313" key="2">
    <source>
        <dbReference type="Proteomes" id="UP001295794"/>
    </source>
</evidence>
<proteinExistence type="predicted"/>
<dbReference type="AlphaFoldDB" id="A0AAD2I225"/>
<sequence>MLSTTSNDRKRRKQPRRRLAEWRGVGAGCANGRSTRAHGQGLTGVFLTVRCSSQSPPSQDIAPRTHRRIALIVHLAIRCGRASCTLGAFHGALPIAPIARTLNFQWPTFGDRINERDWGCEGMGAGESDGRAGTWGQSAGAFLSTSTSHFLLTTWFARHRKPSLSFTHTQRVITLTSWADSSHELTGTTLAHLGVDAQMGGARERMWQASQIVYFAHLGIRCRPDVYVLWPSHCADRAPSTPIDRFSATRRTKKTGGRGAWEQESRMDERAEHQEGRWRYIYR</sequence>